<sequence>MVSKTILLALCLLPVVFSQTNTTFTGTCPTVLIQAKFNETKFAGKWYEIKRFNNTFITGHCGRPSYKWNKTNYTVTYPTKNLQTGTVVTTNFTLKKQLLQNPGKYDVYANKVKNFIPQYILSTDYNTYSVVWGCSYKNNQNIQHLFVYSRNGTLSANFFNKTIKPILVQNKLNVTRLVDIVQDPKKCGGL</sequence>
<feature type="signal peptide" evidence="3">
    <location>
        <begin position="1"/>
        <end position="18"/>
    </location>
</feature>
<dbReference type="Gene3D" id="2.40.128.20">
    <property type="match status" value="1"/>
</dbReference>
<dbReference type="OrthoDB" id="6770299at2759"/>
<dbReference type="InterPro" id="IPR022272">
    <property type="entry name" value="Lipocalin_CS"/>
</dbReference>
<evidence type="ECO:0000256" key="3">
    <source>
        <dbReference type="PIRNR" id="PIRNR036893"/>
    </source>
</evidence>
<dbReference type="GO" id="GO:0031409">
    <property type="term" value="F:pigment binding"/>
    <property type="evidence" value="ECO:0007669"/>
    <property type="project" value="InterPro"/>
</dbReference>
<protein>
    <recommendedName>
        <fullName evidence="5">Lipocalin/cytosolic fatty-acid binding domain-containing protein</fullName>
    </recommendedName>
</protein>
<comment type="similarity">
    <text evidence="1 3 4">Belongs to the calycin superfamily. Lipocalin family.</text>
</comment>
<dbReference type="GO" id="GO:0000302">
    <property type="term" value="P:response to reactive oxygen species"/>
    <property type="evidence" value="ECO:0007669"/>
    <property type="project" value="TreeGrafter"/>
</dbReference>
<comment type="caution">
    <text evidence="6">The sequence shown here is derived from an EMBL/GenBank/DDBJ whole genome shotgun (WGS) entry which is preliminary data.</text>
</comment>
<dbReference type="GO" id="GO:0005737">
    <property type="term" value="C:cytoplasm"/>
    <property type="evidence" value="ECO:0007669"/>
    <property type="project" value="TreeGrafter"/>
</dbReference>
<reference evidence="6 7" key="1">
    <citation type="journal article" date="2018" name="Elife">
        <title>Firefly genomes illuminate parallel origins of bioluminescence in beetles.</title>
        <authorList>
            <person name="Fallon T.R."/>
            <person name="Lower S.E."/>
            <person name="Chang C.H."/>
            <person name="Bessho-Uehara M."/>
            <person name="Martin G.J."/>
            <person name="Bewick A.J."/>
            <person name="Behringer M."/>
            <person name="Debat H.J."/>
            <person name="Wong I."/>
            <person name="Day J.C."/>
            <person name="Suvorov A."/>
            <person name="Silva C.J."/>
            <person name="Stanger-Hall K.F."/>
            <person name="Hall D.W."/>
            <person name="Schmitz R.J."/>
            <person name="Nelson D.R."/>
            <person name="Lewis S.M."/>
            <person name="Shigenobu S."/>
            <person name="Bybee S.M."/>
            <person name="Larracuente A.M."/>
            <person name="Oba Y."/>
            <person name="Weng J.K."/>
        </authorList>
    </citation>
    <scope>NUCLEOTIDE SEQUENCE [LARGE SCALE GENOMIC DNA]</scope>
    <source>
        <strain evidence="6">1611_PpyrPB1</strain>
        <tissue evidence="6">Whole body</tissue>
    </source>
</reference>
<evidence type="ECO:0000313" key="6">
    <source>
        <dbReference type="EMBL" id="KAB0803552.1"/>
    </source>
</evidence>
<evidence type="ECO:0000313" key="7">
    <source>
        <dbReference type="Proteomes" id="UP000327044"/>
    </source>
</evidence>
<feature type="chain" id="PRO_5024528052" description="Lipocalin/cytosolic fatty-acid binding domain-containing protein" evidence="3">
    <location>
        <begin position="19"/>
        <end position="190"/>
    </location>
</feature>
<dbReference type="EMBL" id="VVIM01000001">
    <property type="protein sequence ID" value="KAB0803552.1"/>
    <property type="molecule type" value="Genomic_DNA"/>
</dbReference>
<dbReference type="InParanoid" id="A0A5N4B1S5"/>
<keyword evidence="3" id="KW-0732">Signal</keyword>
<dbReference type="AlphaFoldDB" id="A0A5N4B1S5"/>
<dbReference type="PROSITE" id="PS00213">
    <property type="entry name" value="LIPOCALIN"/>
    <property type="match status" value="1"/>
</dbReference>
<dbReference type="InterPro" id="IPR012674">
    <property type="entry name" value="Calycin"/>
</dbReference>
<keyword evidence="7" id="KW-1185">Reference proteome</keyword>
<dbReference type="Pfam" id="PF00061">
    <property type="entry name" value="Lipocalin"/>
    <property type="match status" value="1"/>
</dbReference>
<dbReference type="InterPro" id="IPR000566">
    <property type="entry name" value="Lipocln_cytosolic_FA-bd_dom"/>
</dbReference>
<proteinExistence type="inferred from homology"/>
<accession>A0A5N4B1S5</accession>
<dbReference type="PANTHER" id="PTHR10612">
    <property type="entry name" value="APOLIPOPROTEIN D"/>
    <property type="match status" value="1"/>
</dbReference>
<evidence type="ECO:0000256" key="4">
    <source>
        <dbReference type="RuleBase" id="RU003695"/>
    </source>
</evidence>
<keyword evidence="2" id="KW-1015">Disulfide bond</keyword>
<dbReference type="Proteomes" id="UP000327044">
    <property type="component" value="Unassembled WGS sequence"/>
</dbReference>
<evidence type="ECO:0000256" key="1">
    <source>
        <dbReference type="ARBA" id="ARBA00006889"/>
    </source>
</evidence>
<dbReference type="InterPro" id="IPR003057">
    <property type="entry name" value="Invtbrt_color"/>
</dbReference>
<name>A0A5N4B1S5_PHOPY</name>
<gene>
    <name evidence="6" type="ORF">PPYR_00522</name>
</gene>
<dbReference type="PRINTS" id="PR01273">
    <property type="entry name" value="INVTBRTCOLOR"/>
</dbReference>
<dbReference type="PANTHER" id="PTHR10612:SF62">
    <property type="entry name" value="LIPOCALIN_CYTOSOLIC FATTY-ACID BINDING DOMAIN-CONTAINING PROTEIN"/>
    <property type="match status" value="1"/>
</dbReference>
<evidence type="ECO:0000259" key="5">
    <source>
        <dbReference type="Pfam" id="PF00061"/>
    </source>
</evidence>
<organism evidence="6 7">
    <name type="scientific">Photinus pyralis</name>
    <name type="common">Common eastern firefly</name>
    <name type="synonym">Lampyris pyralis</name>
    <dbReference type="NCBI Taxonomy" id="7054"/>
    <lineage>
        <taxon>Eukaryota</taxon>
        <taxon>Metazoa</taxon>
        <taxon>Ecdysozoa</taxon>
        <taxon>Arthropoda</taxon>
        <taxon>Hexapoda</taxon>
        <taxon>Insecta</taxon>
        <taxon>Pterygota</taxon>
        <taxon>Neoptera</taxon>
        <taxon>Endopterygota</taxon>
        <taxon>Coleoptera</taxon>
        <taxon>Polyphaga</taxon>
        <taxon>Elateriformia</taxon>
        <taxon>Elateroidea</taxon>
        <taxon>Lampyridae</taxon>
        <taxon>Lampyrinae</taxon>
        <taxon>Photinus</taxon>
    </lineage>
</organism>
<dbReference type="PIRSF" id="PIRSF036893">
    <property type="entry name" value="Lipocalin_ApoD"/>
    <property type="match status" value="1"/>
</dbReference>
<feature type="domain" description="Lipocalin/cytosolic fatty-acid binding" evidence="5">
    <location>
        <begin position="43"/>
        <end position="164"/>
    </location>
</feature>
<dbReference type="SUPFAM" id="SSF50814">
    <property type="entry name" value="Lipocalins"/>
    <property type="match status" value="1"/>
</dbReference>
<dbReference type="GO" id="GO:0006629">
    <property type="term" value="P:lipid metabolic process"/>
    <property type="evidence" value="ECO:0007669"/>
    <property type="project" value="TreeGrafter"/>
</dbReference>
<evidence type="ECO:0000256" key="2">
    <source>
        <dbReference type="ARBA" id="ARBA00023157"/>
    </source>
</evidence>
<dbReference type="InterPro" id="IPR022271">
    <property type="entry name" value="Lipocalin_ApoD"/>
</dbReference>